<evidence type="ECO:0000313" key="1">
    <source>
        <dbReference type="EMBL" id="CAI2379595.1"/>
    </source>
</evidence>
<accession>A0AAD2D4G4</accession>
<gene>
    <name evidence="1" type="ORF">ECRASSUSDP1_LOCUS21007</name>
</gene>
<organism evidence="1 2">
    <name type="scientific">Euplotes crassus</name>
    <dbReference type="NCBI Taxonomy" id="5936"/>
    <lineage>
        <taxon>Eukaryota</taxon>
        <taxon>Sar</taxon>
        <taxon>Alveolata</taxon>
        <taxon>Ciliophora</taxon>
        <taxon>Intramacronucleata</taxon>
        <taxon>Spirotrichea</taxon>
        <taxon>Hypotrichia</taxon>
        <taxon>Euplotida</taxon>
        <taxon>Euplotidae</taxon>
        <taxon>Moneuplotes</taxon>
    </lineage>
</organism>
<name>A0AAD2D4G4_EUPCR</name>
<comment type="caution">
    <text evidence="1">The sequence shown here is derived from an EMBL/GenBank/DDBJ whole genome shotgun (WGS) entry which is preliminary data.</text>
</comment>
<dbReference type="Proteomes" id="UP001295684">
    <property type="component" value="Unassembled WGS sequence"/>
</dbReference>
<evidence type="ECO:0000313" key="2">
    <source>
        <dbReference type="Proteomes" id="UP001295684"/>
    </source>
</evidence>
<dbReference type="AlphaFoldDB" id="A0AAD2D4G4"/>
<sequence length="245" mass="28390">MECWKFGKEIGIYQDDREIDGRMERNVYYNLTHEFVSGVDLLAHTILQKPNIQSDLFFRKIKKLKKKSIQKVSVWKNSDSNHFRKFLKTCAIKEVLKLNLILPKNQQKIYSCFHKCTTQILPKVTTLLTLQCCQISKNQLRKIIQVGRHIKVMRYVRCKIDSSDIELAKSLNYSIESISFNFQKFPIDQPTEEIQESMLSLIEAASLTNLKCSLSTFFVNIPRVMSCVQLQGKNLNFKSLGAPSS</sequence>
<proteinExistence type="predicted"/>
<keyword evidence="2" id="KW-1185">Reference proteome</keyword>
<reference evidence="1" key="1">
    <citation type="submission" date="2023-07" db="EMBL/GenBank/DDBJ databases">
        <authorList>
            <consortium name="AG Swart"/>
            <person name="Singh M."/>
            <person name="Singh A."/>
            <person name="Seah K."/>
            <person name="Emmerich C."/>
        </authorList>
    </citation>
    <scope>NUCLEOTIDE SEQUENCE</scope>
    <source>
        <strain evidence="1">DP1</strain>
    </source>
</reference>
<dbReference type="EMBL" id="CAMPGE010021452">
    <property type="protein sequence ID" value="CAI2379595.1"/>
    <property type="molecule type" value="Genomic_DNA"/>
</dbReference>
<protein>
    <submittedName>
        <fullName evidence="1">Uncharacterized protein</fullName>
    </submittedName>
</protein>